<dbReference type="InterPro" id="IPR000608">
    <property type="entry name" value="UBC"/>
</dbReference>
<dbReference type="Proteomes" id="UP001497522">
    <property type="component" value="Chromosome 2"/>
</dbReference>
<accession>A0ABP1BBA0</accession>
<dbReference type="PROSITE" id="PS50127">
    <property type="entry name" value="UBC_2"/>
    <property type="match status" value="1"/>
</dbReference>
<gene>
    <name evidence="2" type="ORF">CSSPJE1EN2_LOCUS14991</name>
</gene>
<dbReference type="EMBL" id="OZ023703">
    <property type="protein sequence ID" value="CAK9872394.1"/>
    <property type="molecule type" value="Genomic_DNA"/>
</dbReference>
<keyword evidence="3" id="KW-1185">Reference proteome</keyword>
<dbReference type="SMART" id="SM00212">
    <property type="entry name" value="UBCc"/>
    <property type="match status" value="1"/>
</dbReference>
<dbReference type="Pfam" id="PF16450">
    <property type="entry name" value="Prot_ATP_ID_OB_C"/>
    <property type="match status" value="1"/>
</dbReference>
<reference evidence="2 3" key="1">
    <citation type="submission" date="2024-03" db="EMBL/GenBank/DDBJ databases">
        <authorList>
            <consortium name="ELIXIR-Norway"/>
            <consortium name="Elixir Norway"/>
        </authorList>
    </citation>
    <scope>NUCLEOTIDE SEQUENCE [LARGE SCALE GENOMIC DNA]</scope>
</reference>
<feature type="domain" description="UBC core" evidence="1">
    <location>
        <begin position="89"/>
        <end position="260"/>
    </location>
</feature>
<organism evidence="2 3">
    <name type="scientific">Sphagnum jensenii</name>
    <dbReference type="NCBI Taxonomy" id="128206"/>
    <lineage>
        <taxon>Eukaryota</taxon>
        <taxon>Viridiplantae</taxon>
        <taxon>Streptophyta</taxon>
        <taxon>Embryophyta</taxon>
        <taxon>Bryophyta</taxon>
        <taxon>Sphagnophytina</taxon>
        <taxon>Sphagnopsida</taxon>
        <taxon>Sphagnales</taxon>
        <taxon>Sphagnaceae</taxon>
        <taxon>Sphagnum</taxon>
    </lineage>
</organism>
<dbReference type="InterPro" id="IPR032501">
    <property type="entry name" value="Prot_ATP_ID_OB_2nd"/>
</dbReference>
<proteinExistence type="predicted"/>
<evidence type="ECO:0000259" key="1">
    <source>
        <dbReference type="PROSITE" id="PS50127"/>
    </source>
</evidence>
<dbReference type="Gene3D" id="3.10.110.10">
    <property type="entry name" value="Ubiquitin Conjugating Enzyme"/>
    <property type="match status" value="1"/>
</dbReference>
<dbReference type="Gene3D" id="2.40.50.140">
    <property type="entry name" value="Nucleic acid-binding proteins"/>
    <property type="match status" value="1"/>
</dbReference>
<dbReference type="SUPFAM" id="SSF54495">
    <property type="entry name" value="UBC-like"/>
    <property type="match status" value="1"/>
</dbReference>
<name>A0ABP1BBA0_9BRYO</name>
<evidence type="ECO:0000313" key="2">
    <source>
        <dbReference type="EMBL" id="CAK9872394.1"/>
    </source>
</evidence>
<sequence length="298" mass="33437">MSVGNLEDKIDKNHAIVSSSVGPEYYVNVLSFVDKDQLEPGCAILMHNKVFFSFYLVHIAFEKEQWWPNMFARTFLSLPFYCCNCAGSCPHDGQPKRLGAMESSIFAPGISASPSEDNLRYFNVMIVGPSQSPYEGGVFKLELFLPEEYPMAPPKEHAILHKARGIVAEIPSTPQPNKPWCLKPWNNLATQRRPHPQSTRIALDEAAPLGTASSQSYINHSASNGINGDSQVVDIDMLYDGYFRSLFPAENGRSNETSTSQTNEVKWFPAGGEFGQTIVMMVWHFVSELVEDYNFNFY</sequence>
<dbReference type="InterPro" id="IPR016135">
    <property type="entry name" value="UBQ-conjugating_enzyme/RWD"/>
</dbReference>
<evidence type="ECO:0000313" key="3">
    <source>
        <dbReference type="Proteomes" id="UP001497522"/>
    </source>
</evidence>
<dbReference type="Pfam" id="PF00179">
    <property type="entry name" value="UQ_con"/>
    <property type="match status" value="1"/>
</dbReference>
<dbReference type="InterPro" id="IPR012340">
    <property type="entry name" value="NA-bd_OB-fold"/>
</dbReference>
<protein>
    <recommendedName>
        <fullName evidence="1">UBC core domain-containing protein</fullName>
    </recommendedName>
</protein>